<dbReference type="InterPro" id="IPR036061">
    <property type="entry name" value="CheW-like_dom_sf"/>
</dbReference>
<evidence type="ECO:0000313" key="6">
    <source>
        <dbReference type="Proteomes" id="UP000029925"/>
    </source>
</evidence>
<dbReference type="Gene3D" id="3.40.50.2300">
    <property type="match status" value="1"/>
</dbReference>
<proteinExistence type="predicted"/>
<dbReference type="PROSITE" id="PS50851">
    <property type="entry name" value="CHEW"/>
    <property type="match status" value="1"/>
</dbReference>
<accession>A0A099UFH6</accession>
<dbReference type="Pfam" id="PF01584">
    <property type="entry name" value="CheW"/>
    <property type="match status" value="1"/>
</dbReference>
<dbReference type="GO" id="GO:0016740">
    <property type="term" value="F:transferase activity"/>
    <property type="evidence" value="ECO:0007669"/>
    <property type="project" value="UniProtKB-KW"/>
</dbReference>
<reference evidence="4" key="2">
    <citation type="submission" date="2015-11" db="EMBL/GenBank/DDBJ databases">
        <authorList>
            <person name="Zhang Y."/>
            <person name="Guo Z."/>
        </authorList>
    </citation>
    <scope>NUCLEOTIDE SEQUENCE</scope>
    <source>
        <strain evidence="4">1</strain>
    </source>
</reference>
<dbReference type="SUPFAM" id="SSF50341">
    <property type="entry name" value="CheW-like"/>
    <property type="match status" value="1"/>
</dbReference>
<dbReference type="PANTHER" id="PTHR47233">
    <property type="entry name" value="CHEMOTAXIS PROTEIN CHEV"/>
    <property type="match status" value="1"/>
</dbReference>
<evidence type="ECO:0000313" key="4">
    <source>
        <dbReference type="EMBL" id="CUU39968.1"/>
    </source>
</evidence>
<dbReference type="STRING" id="76936.BN2458_PEG1083"/>
<dbReference type="AlphaFoldDB" id="A0A099UFH6"/>
<dbReference type="InterPro" id="IPR001789">
    <property type="entry name" value="Sig_transdc_resp-reg_receiver"/>
</dbReference>
<evidence type="ECO:0000259" key="2">
    <source>
        <dbReference type="PROSITE" id="PS50110"/>
    </source>
</evidence>
<dbReference type="InterPro" id="IPR002545">
    <property type="entry name" value="CheW-lke_dom"/>
</dbReference>
<dbReference type="Proteomes" id="UP000029925">
    <property type="component" value="Unassembled WGS sequence"/>
</dbReference>
<feature type="domain" description="CheW-like" evidence="3">
    <location>
        <begin position="19"/>
        <end position="177"/>
    </location>
</feature>
<feature type="domain" description="Response regulatory" evidence="2">
    <location>
        <begin position="198"/>
        <end position="318"/>
    </location>
</feature>
<protein>
    <submittedName>
        <fullName evidence="4">Chemotaxis protein CheV</fullName>
        <ecNumber evidence="4">2.7.3.-</ecNumber>
    </submittedName>
    <submittedName>
        <fullName evidence="5">Chemotaxis signal transduction protein CheV</fullName>
    </submittedName>
</protein>
<dbReference type="SUPFAM" id="SSF52172">
    <property type="entry name" value="CheY-like"/>
    <property type="match status" value="1"/>
</dbReference>
<sequence>MAKAQESIDKTTSLHLNNEVQFLCFTLEEEKDGTNQLYAMNVFKIREIIYYDNELTETAGDNSGVVLGYLTVRDETIPLVDMRRWLYYSKEDPDRDLREFSLNTRKSLVVICNFSNNTVGLKIMGVRRIIHRSWQDIDTGSNLGIDSDMKITATTKYDDGSVIQILDVERMLTEAFPSVGAADELELNDLGKIVTDKIVLLAEDSKPAAKSLQKIIETLDIEYFTFPNGKALLDYLHNPGVAARIGAIITDLEMPIISGFEVLKNIKETPATCHIPVIINSSMSSDSNHQMAERLKADGFITKSNPAEVEQALRKLLTDMDF</sequence>
<dbReference type="EMBL" id="LN907858">
    <property type="protein sequence ID" value="CUU39968.1"/>
    <property type="molecule type" value="Genomic_DNA"/>
</dbReference>
<dbReference type="SMART" id="SM00260">
    <property type="entry name" value="CheW"/>
    <property type="match status" value="1"/>
</dbReference>
<keyword evidence="4" id="KW-0808">Transferase</keyword>
<reference evidence="5 6" key="1">
    <citation type="journal article" date="2014" name="Genome Announc.">
        <title>Draft genome sequences of eight enterohepatic helicobacter species isolated from both laboratory and wild rodents.</title>
        <authorList>
            <person name="Sheh A."/>
            <person name="Shen Z."/>
            <person name="Fox J.G."/>
        </authorList>
    </citation>
    <scope>NUCLEOTIDE SEQUENCE [LARGE SCALE GENOMIC DNA]</scope>
    <source>
        <strain evidence="5 6">MIT 98-6810</strain>
    </source>
</reference>
<dbReference type="PIRSF" id="PIRSF002867">
    <property type="entry name" value="CheV"/>
    <property type="match status" value="1"/>
</dbReference>
<dbReference type="OrthoDB" id="5477257at2"/>
<dbReference type="EMBL" id="JRPF02000012">
    <property type="protein sequence ID" value="TLD77984.1"/>
    <property type="molecule type" value="Genomic_DNA"/>
</dbReference>
<organism evidence="4 7">
    <name type="scientific">Helicobacter typhlonius</name>
    <dbReference type="NCBI Taxonomy" id="76936"/>
    <lineage>
        <taxon>Bacteria</taxon>
        <taxon>Pseudomonadati</taxon>
        <taxon>Campylobacterota</taxon>
        <taxon>Epsilonproteobacteria</taxon>
        <taxon>Campylobacterales</taxon>
        <taxon>Helicobacteraceae</taxon>
        <taxon>Helicobacter</taxon>
    </lineage>
</organism>
<gene>
    <name evidence="4" type="ORF">BN2458_PEG1083</name>
    <name evidence="5" type="ORF">LS75_008405</name>
</gene>
<dbReference type="PROSITE" id="PS50110">
    <property type="entry name" value="RESPONSE_REGULATORY"/>
    <property type="match status" value="1"/>
</dbReference>
<dbReference type="KEGG" id="hty:BN2458_PEG1083"/>
<dbReference type="GO" id="GO:0000160">
    <property type="term" value="P:phosphorelay signal transduction system"/>
    <property type="evidence" value="ECO:0007669"/>
    <property type="project" value="InterPro"/>
</dbReference>
<evidence type="ECO:0000256" key="1">
    <source>
        <dbReference type="PROSITE-ProRule" id="PRU00169"/>
    </source>
</evidence>
<keyword evidence="1" id="KW-0597">Phosphoprotein</keyword>
<name>A0A099UFH6_9HELI</name>
<dbReference type="PANTHER" id="PTHR47233:SF3">
    <property type="entry name" value="CHEMOTAXIS PROTEIN CHEV"/>
    <property type="match status" value="1"/>
</dbReference>
<feature type="modified residue" description="4-aspartylphosphate" evidence="1">
    <location>
        <position position="251"/>
    </location>
</feature>
<dbReference type="Pfam" id="PF00072">
    <property type="entry name" value="Response_reg"/>
    <property type="match status" value="1"/>
</dbReference>
<keyword evidence="6" id="KW-1185">Reference proteome</keyword>
<dbReference type="RefSeq" id="WP_034343168.1">
    <property type="nucleotide sequence ID" value="NZ_CAJTQN010000007.1"/>
</dbReference>
<reference evidence="7" key="3">
    <citation type="submission" date="2015-11" db="EMBL/GenBank/DDBJ databases">
        <authorList>
            <person name="Anvar S.Y."/>
        </authorList>
    </citation>
    <scope>NUCLEOTIDE SEQUENCE [LARGE SCALE GENOMIC DNA]</scope>
</reference>
<dbReference type="GeneID" id="78151302"/>
<evidence type="ECO:0000313" key="7">
    <source>
        <dbReference type="Proteomes" id="UP000064525"/>
    </source>
</evidence>
<dbReference type="Gene3D" id="2.40.50.180">
    <property type="entry name" value="CheA-289, Domain 4"/>
    <property type="match status" value="1"/>
</dbReference>
<dbReference type="InterPro" id="IPR011006">
    <property type="entry name" value="CheY-like_superfamily"/>
</dbReference>
<dbReference type="PATRIC" id="fig|76936.10.peg.1059"/>
<dbReference type="InterPro" id="IPR024181">
    <property type="entry name" value="Chemotax_regulator_CheV"/>
</dbReference>
<dbReference type="Gene3D" id="2.30.30.40">
    <property type="entry name" value="SH3 Domains"/>
    <property type="match status" value="1"/>
</dbReference>
<evidence type="ECO:0000313" key="5">
    <source>
        <dbReference type="EMBL" id="TLD77984.1"/>
    </source>
</evidence>
<dbReference type="Proteomes" id="UP000064525">
    <property type="component" value="Chromosome I"/>
</dbReference>
<dbReference type="GO" id="GO:0006935">
    <property type="term" value="P:chemotaxis"/>
    <property type="evidence" value="ECO:0007669"/>
    <property type="project" value="InterPro"/>
</dbReference>
<evidence type="ECO:0000259" key="3">
    <source>
        <dbReference type="PROSITE" id="PS50851"/>
    </source>
</evidence>
<dbReference type="CDD" id="cd00588">
    <property type="entry name" value="CheW_like"/>
    <property type="match status" value="1"/>
</dbReference>
<dbReference type="EC" id="2.7.3.-" evidence="4"/>
<dbReference type="SMART" id="SM00448">
    <property type="entry name" value="REC"/>
    <property type="match status" value="1"/>
</dbReference>